<reference evidence="2" key="1">
    <citation type="journal article" date="2011" name="Genome Biol.">
        <title>The draft genome of the carcinogenic human liver fluke Clonorchis sinensis.</title>
        <authorList>
            <person name="Wang X."/>
            <person name="Chen W."/>
            <person name="Huang Y."/>
            <person name="Sun J."/>
            <person name="Men J."/>
            <person name="Liu H."/>
            <person name="Luo F."/>
            <person name="Guo L."/>
            <person name="Lv X."/>
            <person name="Deng C."/>
            <person name="Zhou C."/>
            <person name="Fan Y."/>
            <person name="Li X."/>
            <person name="Huang L."/>
            <person name="Hu Y."/>
            <person name="Liang C."/>
            <person name="Hu X."/>
            <person name="Xu J."/>
            <person name="Yu X."/>
        </authorList>
    </citation>
    <scope>NUCLEOTIDE SEQUENCE [LARGE SCALE GENOMIC DNA]</scope>
    <source>
        <strain evidence="2">Henan</strain>
    </source>
</reference>
<organism evidence="2 3">
    <name type="scientific">Clonorchis sinensis</name>
    <name type="common">Chinese liver fluke</name>
    <dbReference type="NCBI Taxonomy" id="79923"/>
    <lineage>
        <taxon>Eukaryota</taxon>
        <taxon>Metazoa</taxon>
        <taxon>Spiralia</taxon>
        <taxon>Lophotrochozoa</taxon>
        <taxon>Platyhelminthes</taxon>
        <taxon>Trematoda</taxon>
        <taxon>Digenea</taxon>
        <taxon>Opisthorchiida</taxon>
        <taxon>Opisthorchiata</taxon>
        <taxon>Opisthorchiidae</taxon>
        <taxon>Clonorchis</taxon>
    </lineage>
</organism>
<accession>G7YXU3</accession>
<reference key="2">
    <citation type="submission" date="2011-10" db="EMBL/GenBank/DDBJ databases">
        <title>The genome and transcriptome sequence of Clonorchis sinensis provide insights into the carcinogenic liver fluke.</title>
        <authorList>
            <person name="Wang X."/>
            <person name="Huang Y."/>
            <person name="Chen W."/>
            <person name="Liu H."/>
            <person name="Guo L."/>
            <person name="Chen Y."/>
            <person name="Luo F."/>
            <person name="Zhou W."/>
            <person name="Sun J."/>
            <person name="Mao Q."/>
            <person name="Liang P."/>
            <person name="Zhou C."/>
            <person name="Tian Y."/>
            <person name="Men J."/>
            <person name="Lv X."/>
            <person name="Huang L."/>
            <person name="Zhou J."/>
            <person name="Hu Y."/>
            <person name="Li R."/>
            <person name="Zhang F."/>
            <person name="Lei H."/>
            <person name="Li X."/>
            <person name="Hu X."/>
            <person name="Liang C."/>
            <person name="Xu J."/>
            <person name="Wu Z."/>
            <person name="Yu X."/>
        </authorList>
    </citation>
    <scope>NUCLEOTIDE SEQUENCE</scope>
    <source>
        <strain>Henan</strain>
    </source>
</reference>
<feature type="compositionally biased region" description="Polar residues" evidence="1">
    <location>
        <begin position="97"/>
        <end position="120"/>
    </location>
</feature>
<dbReference type="AlphaFoldDB" id="G7YXU3"/>
<proteinExistence type="predicted"/>
<dbReference type="Proteomes" id="UP000008909">
    <property type="component" value="Unassembled WGS sequence"/>
</dbReference>
<keyword evidence="3" id="KW-1185">Reference proteome</keyword>
<evidence type="ECO:0000313" key="3">
    <source>
        <dbReference type="Proteomes" id="UP000008909"/>
    </source>
</evidence>
<feature type="region of interest" description="Disordered" evidence="1">
    <location>
        <begin position="270"/>
        <end position="299"/>
    </location>
</feature>
<evidence type="ECO:0000313" key="2">
    <source>
        <dbReference type="EMBL" id="GAA57773.1"/>
    </source>
</evidence>
<dbReference type="EMBL" id="DF145032">
    <property type="protein sequence ID" value="GAA57773.1"/>
    <property type="molecule type" value="Genomic_DNA"/>
</dbReference>
<name>G7YXU3_CLOSI</name>
<sequence length="299" mass="32962">MANLKLTKGHKRDYKTSGCCRCDFRCDFGAFPEGAVCDWLVVLQATMSFDVPQWVTRKAMDRSVSKTQRLETTRNHDVNFDRATPSAASAVERVTKNNVAETNSGTRANTDPIKQTQTGGHDSYIQDEIPPVDLDTGSNLSKFKANLERNWKTISEAHKCNVRNASGESLEPTGKLNFSVTFKVSQLNGTCYLTNHTDLDLFGLDLIIGLQLLEKVLIAGCDETTAAACTVFSRVPHSDDFLVVRVTTKPETEGITRDTVAIQLLATNTRERQPLNGKNKPDPGNLGESLDPVYHSVNP</sequence>
<gene>
    <name evidence="2" type="ORF">CLF_113181</name>
</gene>
<feature type="region of interest" description="Disordered" evidence="1">
    <location>
        <begin position="97"/>
        <end position="133"/>
    </location>
</feature>
<protein>
    <submittedName>
        <fullName evidence="2">Gap-Pol polyprotein</fullName>
    </submittedName>
</protein>
<evidence type="ECO:0000256" key="1">
    <source>
        <dbReference type="SAM" id="MobiDB-lite"/>
    </source>
</evidence>